<evidence type="ECO:0000259" key="1">
    <source>
        <dbReference type="Pfam" id="PF01902"/>
    </source>
</evidence>
<dbReference type="SUPFAM" id="SSF52402">
    <property type="entry name" value="Adenine nucleotide alpha hydrolases-like"/>
    <property type="match status" value="1"/>
</dbReference>
<dbReference type="InterPro" id="IPR002761">
    <property type="entry name" value="Diphthami_syn_dom"/>
</dbReference>
<dbReference type="Proteomes" id="UP000198640">
    <property type="component" value="Unassembled WGS sequence"/>
</dbReference>
<name>A0A1H3H5D4_9PROT</name>
<dbReference type="AlphaFoldDB" id="A0A1H3H5D4"/>
<dbReference type="CDD" id="cd01994">
    <property type="entry name" value="AANH_PF0828-like"/>
    <property type="match status" value="1"/>
</dbReference>
<protein>
    <submittedName>
        <fullName evidence="2">MJ0570-related uncharacterized domain-containing protein</fullName>
    </submittedName>
</protein>
<gene>
    <name evidence="2" type="ORF">SAMN05421881_101828</name>
</gene>
<feature type="domain" description="Diphthamide synthase" evidence="1">
    <location>
        <begin position="4"/>
        <end position="210"/>
    </location>
</feature>
<dbReference type="Gene3D" id="3.90.1490.10">
    <property type="entry name" value="putative n-type atp pyrophosphatase, domain 2"/>
    <property type="match status" value="1"/>
</dbReference>
<reference evidence="2 3" key="1">
    <citation type="submission" date="2016-10" db="EMBL/GenBank/DDBJ databases">
        <authorList>
            <person name="de Groot N.N."/>
        </authorList>
    </citation>
    <scope>NUCLEOTIDE SEQUENCE [LARGE SCALE GENOMIC DNA]</scope>
    <source>
        <strain evidence="2 3">Nm1</strain>
    </source>
</reference>
<dbReference type="RefSeq" id="WP_090413353.1">
    <property type="nucleotide sequence ID" value="NZ_FNOY01000018.1"/>
</dbReference>
<proteinExistence type="predicted"/>
<evidence type="ECO:0000313" key="2">
    <source>
        <dbReference type="EMBL" id="SDY10671.1"/>
    </source>
</evidence>
<keyword evidence="3" id="KW-1185">Reference proteome</keyword>
<dbReference type="InterPro" id="IPR014729">
    <property type="entry name" value="Rossmann-like_a/b/a_fold"/>
</dbReference>
<accession>A0A1H3H5D4</accession>
<dbReference type="STRING" id="44576.SAMN05421881_101828"/>
<dbReference type="Pfam" id="PF01902">
    <property type="entry name" value="Diphthami_syn_2"/>
    <property type="match status" value="1"/>
</dbReference>
<sequence>MPERVALAWSSGKDSAWTLHRLQQAPQYEVVVLLTTLDIAGNHVTSHGVPAQLLARQAKAAGLPLHRVSLPWPRSNQVYDQAMAAACAQLIDDYQVTHLAFGDLLLEDVRAYRERMLQGTGLQPLFPLWGSPTSRLAREMIDSGLQAHLSSVDLSRLPTHLAGRRFDHALLDALPAHIDPCGENGEFHTFVSAAPCFAEAFAITAGEIVQRDGFAYASLTAAGSDPADIADAD</sequence>
<dbReference type="EMBL" id="FNOY01000018">
    <property type="protein sequence ID" value="SDY10671.1"/>
    <property type="molecule type" value="Genomic_DNA"/>
</dbReference>
<evidence type="ECO:0000313" key="3">
    <source>
        <dbReference type="Proteomes" id="UP000198640"/>
    </source>
</evidence>
<organism evidence="2 3">
    <name type="scientific">Nitrosomonas halophila</name>
    <dbReference type="NCBI Taxonomy" id="44576"/>
    <lineage>
        <taxon>Bacteria</taxon>
        <taxon>Pseudomonadati</taxon>
        <taxon>Pseudomonadota</taxon>
        <taxon>Betaproteobacteria</taxon>
        <taxon>Nitrosomonadales</taxon>
        <taxon>Nitrosomonadaceae</taxon>
        <taxon>Nitrosomonas</taxon>
    </lineage>
</organism>
<dbReference type="OrthoDB" id="3572539at2"/>
<dbReference type="Gene3D" id="3.40.50.620">
    <property type="entry name" value="HUPs"/>
    <property type="match status" value="1"/>
</dbReference>